<dbReference type="EMBL" id="FNNC01000004">
    <property type="protein sequence ID" value="SDW67740.1"/>
    <property type="molecule type" value="Genomic_DNA"/>
</dbReference>
<evidence type="ECO:0000256" key="1">
    <source>
        <dbReference type="SAM" id="Coils"/>
    </source>
</evidence>
<evidence type="ECO:0000313" key="3">
    <source>
        <dbReference type="Proteomes" id="UP000199488"/>
    </source>
</evidence>
<protein>
    <submittedName>
        <fullName evidence="2">Uncharacterized protein</fullName>
    </submittedName>
</protein>
<reference evidence="2 3" key="1">
    <citation type="submission" date="2016-10" db="EMBL/GenBank/DDBJ databases">
        <authorList>
            <person name="de Groot N.N."/>
        </authorList>
    </citation>
    <scope>NUCLEOTIDE SEQUENCE [LARGE SCALE GENOMIC DNA]</scope>
    <source>
        <strain evidence="2 3">DSM 23126</strain>
    </source>
</reference>
<organism evidence="2 3">
    <name type="scientific">Marinococcus luteus</name>
    <dbReference type="NCBI Taxonomy" id="1122204"/>
    <lineage>
        <taxon>Bacteria</taxon>
        <taxon>Bacillati</taxon>
        <taxon>Bacillota</taxon>
        <taxon>Bacilli</taxon>
        <taxon>Bacillales</taxon>
        <taxon>Bacillaceae</taxon>
        <taxon>Marinococcus</taxon>
    </lineage>
</organism>
<keyword evidence="3" id="KW-1185">Reference proteome</keyword>
<name>A0A1H2VHQ2_9BACI</name>
<proteinExistence type="predicted"/>
<gene>
    <name evidence="2" type="ORF">SAMN05421781_2090</name>
</gene>
<dbReference type="AlphaFoldDB" id="A0A1H2VHQ2"/>
<dbReference type="RefSeq" id="WP_022793174.1">
    <property type="nucleotide sequence ID" value="NZ_FNNC01000004.1"/>
</dbReference>
<dbReference type="Proteomes" id="UP000199488">
    <property type="component" value="Unassembled WGS sequence"/>
</dbReference>
<keyword evidence="1" id="KW-0175">Coiled coil</keyword>
<evidence type="ECO:0000313" key="2">
    <source>
        <dbReference type="EMBL" id="SDW67740.1"/>
    </source>
</evidence>
<feature type="coiled-coil region" evidence="1">
    <location>
        <begin position="11"/>
        <end position="47"/>
    </location>
</feature>
<dbReference type="STRING" id="1122204.SAMN05421781_2090"/>
<accession>A0A1H2VHQ2</accession>
<sequence>MTVIEKHPYLSDEERQKLALLNKQMQEAASEQELKRLTTQIALLHEKAKVREENKSN</sequence>